<evidence type="ECO:0000256" key="1">
    <source>
        <dbReference type="SAM" id="SignalP"/>
    </source>
</evidence>
<feature type="chain" id="PRO_5026969432" evidence="1">
    <location>
        <begin position="25"/>
        <end position="152"/>
    </location>
</feature>
<organism evidence="2 3">
    <name type="scientific">Gemmatimonas groenlandica</name>
    <dbReference type="NCBI Taxonomy" id="2732249"/>
    <lineage>
        <taxon>Bacteria</taxon>
        <taxon>Pseudomonadati</taxon>
        <taxon>Gemmatimonadota</taxon>
        <taxon>Gemmatimonadia</taxon>
        <taxon>Gemmatimonadales</taxon>
        <taxon>Gemmatimonadaceae</taxon>
        <taxon>Gemmatimonas</taxon>
    </lineage>
</organism>
<evidence type="ECO:0000313" key="3">
    <source>
        <dbReference type="Proteomes" id="UP000500938"/>
    </source>
</evidence>
<name>A0A6M4IRH6_9BACT</name>
<feature type="signal peptide" evidence="1">
    <location>
        <begin position="1"/>
        <end position="24"/>
    </location>
</feature>
<evidence type="ECO:0000313" key="2">
    <source>
        <dbReference type="EMBL" id="QJR35452.1"/>
    </source>
</evidence>
<reference evidence="2 3" key="1">
    <citation type="submission" date="2020-05" db="EMBL/GenBank/DDBJ databases">
        <title>Complete genome sequence of Gemmatimonas greenlandica TET16.</title>
        <authorList>
            <person name="Zeng Y."/>
        </authorList>
    </citation>
    <scope>NUCLEOTIDE SEQUENCE [LARGE SCALE GENOMIC DNA]</scope>
    <source>
        <strain evidence="2 3">TET16</strain>
    </source>
</reference>
<dbReference type="RefSeq" id="WP_171224882.1">
    <property type="nucleotide sequence ID" value="NZ_CP053085.1"/>
</dbReference>
<dbReference type="AlphaFoldDB" id="A0A6M4IRH6"/>
<dbReference type="Proteomes" id="UP000500938">
    <property type="component" value="Chromosome"/>
</dbReference>
<keyword evidence="3" id="KW-1185">Reference proteome</keyword>
<protein>
    <submittedName>
        <fullName evidence="2">Uncharacterized protein</fullName>
    </submittedName>
</protein>
<sequence length="152" mass="15565">MMSRRVTVLCAAAFGAIVAATVGVAPLAAQSKSAKTIAAPSPVLVGGWSGTATVPLPDSVIVVPVLYTFTQSGTTISGQAMVPGQGTGPISNVVVTGKQVRFRVTAPEGKLLEHDGTFGADGSIEGMVNMDKQPIAKFKISPRKDSKSTPKK</sequence>
<accession>A0A6M4IRH6</accession>
<keyword evidence="1" id="KW-0732">Signal</keyword>
<dbReference type="EMBL" id="CP053085">
    <property type="protein sequence ID" value="QJR35452.1"/>
    <property type="molecule type" value="Genomic_DNA"/>
</dbReference>
<dbReference type="KEGG" id="ggr:HKW67_07995"/>
<proteinExistence type="predicted"/>
<gene>
    <name evidence="2" type="ORF">HKW67_07995</name>
</gene>